<dbReference type="FunFam" id="3.10.50.40:FF:000045">
    <property type="entry name" value="Peptidyl-prolyl cis-trans isomerase"/>
    <property type="match status" value="1"/>
</dbReference>
<dbReference type="Pfam" id="PF00254">
    <property type="entry name" value="FKBP_C"/>
    <property type="match status" value="1"/>
</dbReference>
<keyword evidence="5 6" id="KW-0413">Isomerase</keyword>
<accession>A0A918KGS5</accession>
<dbReference type="PROSITE" id="PS50059">
    <property type="entry name" value="FKBP_PPIASE"/>
    <property type="match status" value="1"/>
</dbReference>
<dbReference type="EMBL" id="BMXR01000008">
    <property type="protein sequence ID" value="GGX62362.1"/>
    <property type="molecule type" value="Genomic_DNA"/>
</dbReference>
<comment type="catalytic activity">
    <reaction evidence="1 6 7">
        <text>[protein]-peptidylproline (omega=180) = [protein]-peptidylproline (omega=0)</text>
        <dbReference type="Rhea" id="RHEA:16237"/>
        <dbReference type="Rhea" id="RHEA-COMP:10747"/>
        <dbReference type="Rhea" id="RHEA-COMP:10748"/>
        <dbReference type="ChEBI" id="CHEBI:83833"/>
        <dbReference type="ChEBI" id="CHEBI:83834"/>
        <dbReference type="EC" id="5.2.1.8"/>
    </reaction>
</comment>
<reference evidence="11" key="1">
    <citation type="journal article" date="2014" name="Int. J. Syst. Evol. Microbiol.">
        <title>Complete genome sequence of Corynebacterium casei LMG S-19264T (=DSM 44701T), isolated from a smear-ripened cheese.</title>
        <authorList>
            <consortium name="US DOE Joint Genome Institute (JGI-PGF)"/>
            <person name="Walter F."/>
            <person name="Albersmeier A."/>
            <person name="Kalinowski J."/>
            <person name="Ruckert C."/>
        </authorList>
    </citation>
    <scope>NUCLEOTIDE SEQUENCE</scope>
    <source>
        <strain evidence="11">KCTC 22169</strain>
    </source>
</reference>
<comment type="similarity">
    <text evidence="2 7">Belongs to the FKBP-type PPIase family.</text>
</comment>
<feature type="domain" description="PPIase FKBP-type" evidence="10">
    <location>
        <begin position="153"/>
        <end position="239"/>
    </location>
</feature>
<evidence type="ECO:0000256" key="2">
    <source>
        <dbReference type="ARBA" id="ARBA00006577"/>
    </source>
</evidence>
<dbReference type="InterPro" id="IPR036944">
    <property type="entry name" value="PPIase_FKBP_N_sf"/>
</dbReference>
<protein>
    <recommendedName>
        <fullName evidence="7">Peptidyl-prolyl cis-trans isomerase</fullName>
        <ecNumber evidence="7">5.2.1.8</ecNumber>
    </recommendedName>
</protein>
<evidence type="ECO:0000256" key="5">
    <source>
        <dbReference type="ARBA" id="ARBA00023235"/>
    </source>
</evidence>
<keyword evidence="8" id="KW-0175">Coiled coil</keyword>
<dbReference type="Gene3D" id="3.10.50.40">
    <property type="match status" value="1"/>
</dbReference>
<dbReference type="PANTHER" id="PTHR43811:SF19">
    <property type="entry name" value="39 KDA FK506-BINDING NUCLEAR PROTEIN"/>
    <property type="match status" value="1"/>
</dbReference>
<comment type="caution">
    <text evidence="11">The sequence shown here is derived from an EMBL/GenBank/DDBJ whole genome shotgun (WGS) entry which is preliminary data.</text>
</comment>
<dbReference type="InterPro" id="IPR001179">
    <property type="entry name" value="PPIase_FKBP_dom"/>
</dbReference>
<evidence type="ECO:0000256" key="9">
    <source>
        <dbReference type="SAM" id="SignalP"/>
    </source>
</evidence>
<organism evidence="11 12">
    <name type="scientific">Saccharospirillum salsuginis</name>
    <dbReference type="NCBI Taxonomy" id="418750"/>
    <lineage>
        <taxon>Bacteria</taxon>
        <taxon>Pseudomonadati</taxon>
        <taxon>Pseudomonadota</taxon>
        <taxon>Gammaproteobacteria</taxon>
        <taxon>Oceanospirillales</taxon>
        <taxon>Saccharospirillaceae</taxon>
        <taxon>Saccharospirillum</taxon>
    </lineage>
</organism>
<evidence type="ECO:0000313" key="11">
    <source>
        <dbReference type="EMBL" id="GGX62362.1"/>
    </source>
</evidence>
<feature type="signal peptide" evidence="9">
    <location>
        <begin position="1"/>
        <end position="25"/>
    </location>
</feature>
<dbReference type="GO" id="GO:0006457">
    <property type="term" value="P:protein folding"/>
    <property type="evidence" value="ECO:0007669"/>
    <property type="project" value="InterPro"/>
</dbReference>
<evidence type="ECO:0000256" key="1">
    <source>
        <dbReference type="ARBA" id="ARBA00000971"/>
    </source>
</evidence>
<dbReference type="InterPro" id="IPR000774">
    <property type="entry name" value="PPIase_FKBP_N"/>
</dbReference>
<dbReference type="SUPFAM" id="SSF54534">
    <property type="entry name" value="FKBP-like"/>
    <property type="match status" value="1"/>
</dbReference>
<dbReference type="Pfam" id="PF01346">
    <property type="entry name" value="FKBP_N"/>
    <property type="match status" value="1"/>
</dbReference>
<feature type="chain" id="PRO_5037794177" description="Peptidyl-prolyl cis-trans isomerase" evidence="9">
    <location>
        <begin position="26"/>
        <end position="250"/>
    </location>
</feature>
<evidence type="ECO:0000256" key="8">
    <source>
        <dbReference type="SAM" id="Coils"/>
    </source>
</evidence>
<name>A0A918KGS5_9GAMM</name>
<evidence type="ECO:0000256" key="4">
    <source>
        <dbReference type="ARBA" id="ARBA00023110"/>
    </source>
</evidence>
<sequence>MQLKKLKTGLLAGACALTMAGYALAEDTALETDEQVASYGIGYGFATNLKQQTQGLDLDVDALVAGLRAAMAGEESELSNDRINAAIQTLQQQQQQAQAEQQAQQQAKAEETKAAGQEFLAENSERDEVSVTDSGLQYEVLSETDSGASPTAQDTVRVHYHGTLIDGTVFDSSVDRGEPIEFPLSGVIKGWTEGVQLMTEGDKYKFYIPSELAYGSNSPSPSIPAGSTLIFEVELLEVIASEGEGGDGEG</sequence>
<keyword evidence="12" id="KW-1185">Reference proteome</keyword>
<feature type="coiled-coil region" evidence="8">
    <location>
        <begin position="80"/>
        <end position="112"/>
    </location>
</feature>
<dbReference type="GO" id="GO:0003755">
    <property type="term" value="F:peptidyl-prolyl cis-trans isomerase activity"/>
    <property type="evidence" value="ECO:0007669"/>
    <property type="project" value="UniProtKB-UniRule"/>
</dbReference>
<keyword evidence="3 9" id="KW-0732">Signal</keyword>
<evidence type="ECO:0000256" key="7">
    <source>
        <dbReference type="RuleBase" id="RU003915"/>
    </source>
</evidence>
<evidence type="ECO:0000256" key="3">
    <source>
        <dbReference type="ARBA" id="ARBA00022729"/>
    </source>
</evidence>
<dbReference type="EC" id="5.2.1.8" evidence="7"/>
<dbReference type="Gene3D" id="1.10.287.460">
    <property type="entry name" value="Peptidyl-prolyl cis-trans isomerase, FKBP-type, N-terminal domain"/>
    <property type="match status" value="1"/>
</dbReference>
<evidence type="ECO:0000313" key="12">
    <source>
        <dbReference type="Proteomes" id="UP000626148"/>
    </source>
</evidence>
<evidence type="ECO:0000256" key="6">
    <source>
        <dbReference type="PROSITE-ProRule" id="PRU00277"/>
    </source>
</evidence>
<gene>
    <name evidence="11" type="ORF">GCM10007392_32820</name>
</gene>
<dbReference type="AlphaFoldDB" id="A0A918KGS5"/>
<dbReference type="Proteomes" id="UP000626148">
    <property type="component" value="Unassembled WGS sequence"/>
</dbReference>
<keyword evidence="4 6" id="KW-0697">Rotamase</keyword>
<evidence type="ECO:0000259" key="10">
    <source>
        <dbReference type="PROSITE" id="PS50059"/>
    </source>
</evidence>
<dbReference type="PANTHER" id="PTHR43811">
    <property type="entry name" value="FKBP-TYPE PEPTIDYL-PROLYL CIS-TRANS ISOMERASE FKPA"/>
    <property type="match status" value="1"/>
</dbReference>
<proteinExistence type="inferred from homology"/>
<dbReference type="InterPro" id="IPR046357">
    <property type="entry name" value="PPIase_dom_sf"/>
</dbReference>
<reference evidence="11" key="2">
    <citation type="submission" date="2020-09" db="EMBL/GenBank/DDBJ databases">
        <authorList>
            <person name="Sun Q."/>
            <person name="Kim S."/>
        </authorList>
    </citation>
    <scope>NUCLEOTIDE SEQUENCE</scope>
    <source>
        <strain evidence="11">KCTC 22169</strain>
    </source>
</reference>